<dbReference type="SUPFAM" id="SSF52833">
    <property type="entry name" value="Thioredoxin-like"/>
    <property type="match status" value="1"/>
</dbReference>
<dbReference type="Proteomes" id="UP001500635">
    <property type="component" value="Unassembled WGS sequence"/>
</dbReference>
<dbReference type="PANTHER" id="PTHR12151:SF25">
    <property type="entry name" value="LINALOOL DEHYDRATASE_ISOMERASE DOMAIN-CONTAINING PROTEIN"/>
    <property type="match status" value="1"/>
</dbReference>
<reference evidence="3" key="1">
    <citation type="journal article" date="2019" name="Int. J. Syst. Evol. Microbiol.">
        <title>The Global Catalogue of Microorganisms (GCM) 10K type strain sequencing project: providing services to taxonomists for standard genome sequencing and annotation.</title>
        <authorList>
            <consortium name="The Broad Institute Genomics Platform"/>
            <consortium name="The Broad Institute Genome Sequencing Center for Infectious Disease"/>
            <person name="Wu L."/>
            <person name="Ma J."/>
        </authorList>
    </citation>
    <scope>NUCLEOTIDE SEQUENCE [LARGE SCALE GENOMIC DNA]</scope>
    <source>
        <strain evidence="3">JCM 17688</strain>
    </source>
</reference>
<protein>
    <recommendedName>
        <fullName evidence="4">Protein SCO1/2</fullName>
    </recommendedName>
</protein>
<dbReference type="CDD" id="cd02968">
    <property type="entry name" value="SCO"/>
    <property type="match status" value="1"/>
</dbReference>
<keyword evidence="3" id="KW-1185">Reference proteome</keyword>
<accession>A0ABP8JY81</accession>
<proteinExistence type="inferred from homology"/>
<sequence>MTPAALATVLTDQNGRTFTLGSLKGKTIVLTDFLTTCQEVCPMTSVNIHDVAAAVHAAGLDDEVAVLEGTVDAERDTPARLLAYQKLYGVEPAWSLFTAGSANTESFWKDFGVKFDRTKEDDPAPTDWLTGRPLTFDIDHDDAILVIDPTGHIRWESNGMADTMGHRPPQKIYDFLSDEGRGNLAHPPAQSWTVADVTSVLTTVTGHTVTAGS</sequence>
<name>A0ABP8JY81_9ACTN</name>
<evidence type="ECO:0008006" key="4">
    <source>
        <dbReference type="Google" id="ProtNLM"/>
    </source>
</evidence>
<evidence type="ECO:0000313" key="3">
    <source>
        <dbReference type="Proteomes" id="UP001500635"/>
    </source>
</evidence>
<organism evidence="2 3">
    <name type="scientific">Tsukamurella soli</name>
    <dbReference type="NCBI Taxonomy" id="644556"/>
    <lineage>
        <taxon>Bacteria</taxon>
        <taxon>Bacillati</taxon>
        <taxon>Actinomycetota</taxon>
        <taxon>Actinomycetes</taxon>
        <taxon>Mycobacteriales</taxon>
        <taxon>Tsukamurellaceae</taxon>
        <taxon>Tsukamurella</taxon>
    </lineage>
</organism>
<evidence type="ECO:0000313" key="2">
    <source>
        <dbReference type="EMBL" id="GAA4397448.1"/>
    </source>
</evidence>
<dbReference type="InterPro" id="IPR003782">
    <property type="entry name" value="SCO1/SenC"/>
</dbReference>
<dbReference type="PANTHER" id="PTHR12151">
    <property type="entry name" value="ELECTRON TRANSPORT PROTIN SCO1/SENC FAMILY MEMBER"/>
    <property type="match status" value="1"/>
</dbReference>
<evidence type="ECO:0000256" key="1">
    <source>
        <dbReference type="ARBA" id="ARBA00010996"/>
    </source>
</evidence>
<comment type="similarity">
    <text evidence="1">Belongs to the SCO1/2 family.</text>
</comment>
<dbReference type="InterPro" id="IPR036249">
    <property type="entry name" value="Thioredoxin-like_sf"/>
</dbReference>
<gene>
    <name evidence="2" type="ORF">GCM10023147_32810</name>
</gene>
<comment type="caution">
    <text evidence="2">The sequence shown here is derived from an EMBL/GenBank/DDBJ whole genome shotgun (WGS) entry which is preliminary data.</text>
</comment>
<dbReference type="EMBL" id="BAABFR010000055">
    <property type="protein sequence ID" value="GAA4397448.1"/>
    <property type="molecule type" value="Genomic_DNA"/>
</dbReference>
<dbReference type="Gene3D" id="3.40.30.10">
    <property type="entry name" value="Glutaredoxin"/>
    <property type="match status" value="1"/>
</dbReference>
<dbReference type="Pfam" id="PF02630">
    <property type="entry name" value="SCO1-SenC"/>
    <property type="match status" value="1"/>
</dbReference>